<comment type="subunit">
    <text evidence="5">Part of the 50S ribosomal subunit.</text>
</comment>
<dbReference type="PANTHER" id="PTHR10746:SF6">
    <property type="entry name" value="LARGE RIBOSOMAL SUBUNIT PROTEIN UL4M"/>
    <property type="match status" value="1"/>
</dbReference>
<dbReference type="EMBL" id="MGEP01000018">
    <property type="protein sequence ID" value="OGL87355.1"/>
    <property type="molecule type" value="Genomic_DNA"/>
</dbReference>
<dbReference type="Proteomes" id="UP000178723">
    <property type="component" value="Unassembled WGS sequence"/>
</dbReference>
<evidence type="ECO:0000313" key="8">
    <source>
        <dbReference type="Proteomes" id="UP000178723"/>
    </source>
</evidence>
<keyword evidence="3 5" id="KW-0687">Ribonucleoprotein</keyword>
<dbReference type="AlphaFoldDB" id="A0A1F7VA76"/>
<dbReference type="GO" id="GO:0019843">
    <property type="term" value="F:rRNA binding"/>
    <property type="evidence" value="ECO:0007669"/>
    <property type="project" value="UniProtKB-UniRule"/>
</dbReference>
<keyword evidence="5" id="KW-0699">rRNA-binding</keyword>
<name>A0A1F7VA76_9BACT</name>
<dbReference type="GO" id="GO:1990904">
    <property type="term" value="C:ribonucleoprotein complex"/>
    <property type="evidence" value="ECO:0007669"/>
    <property type="project" value="UniProtKB-KW"/>
</dbReference>
<accession>A0A1F7VA76</accession>
<feature type="compositionally biased region" description="Basic residues" evidence="6">
    <location>
        <begin position="60"/>
        <end position="71"/>
    </location>
</feature>
<keyword evidence="2 5" id="KW-0689">Ribosomal protein</keyword>
<evidence type="ECO:0000256" key="2">
    <source>
        <dbReference type="ARBA" id="ARBA00022980"/>
    </source>
</evidence>
<evidence type="ECO:0000256" key="6">
    <source>
        <dbReference type="SAM" id="MobiDB-lite"/>
    </source>
</evidence>
<dbReference type="Gene3D" id="3.40.1370.10">
    <property type="match status" value="1"/>
</dbReference>
<comment type="caution">
    <text evidence="7">The sequence shown here is derived from an EMBL/GenBank/DDBJ whole genome shotgun (WGS) entry which is preliminary data.</text>
</comment>
<dbReference type="Pfam" id="PF00573">
    <property type="entry name" value="Ribosomal_L4"/>
    <property type="match status" value="1"/>
</dbReference>
<evidence type="ECO:0000313" key="7">
    <source>
        <dbReference type="EMBL" id="OGL87355.1"/>
    </source>
</evidence>
<dbReference type="InterPro" id="IPR002136">
    <property type="entry name" value="Ribosomal_uL4"/>
</dbReference>
<dbReference type="GO" id="GO:0005840">
    <property type="term" value="C:ribosome"/>
    <property type="evidence" value="ECO:0007669"/>
    <property type="project" value="UniProtKB-KW"/>
</dbReference>
<evidence type="ECO:0000256" key="5">
    <source>
        <dbReference type="HAMAP-Rule" id="MF_01328"/>
    </source>
</evidence>
<dbReference type="GO" id="GO:0003735">
    <property type="term" value="F:structural constituent of ribosome"/>
    <property type="evidence" value="ECO:0007669"/>
    <property type="project" value="InterPro"/>
</dbReference>
<dbReference type="GO" id="GO:0006412">
    <property type="term" value="P:translation"/>
    <property type="evidence" value="ECO:0007669"/>
    <property type="project" value="UniProtKB-UniRule"/>
</dbReference>
<proteinExistence type="inferred from homology"/>
<dbReference type="InterPro" id="IPR023574">
    <property type="entry name" value="Ribosomal_uL4_dom_sf"/>
</dbReference>
<feature type="region of interest" description="Disordered" evidence="6">
    <location>
        <begin position="54"/>
        <end position="77"/>
    </location>
</feature>
<dbReference type="SUPFAM" id="SSF52166">
    <property type="entry name" value="Ribosomal protein L4"/>
    <property type="match status" value="1"/>
</dbReference>
<evidence type="ECO:0000256" key="4">
    <source>
        <dbReference type="ARBA" id="ARBA00035244"/>
    </source>
</evidence>
<dbReference type="HAMAP" id="MF_01328_B">
    <property type="entry name" value="Ribosomal_uL4_B"/>
    <property type="match status" value="1"/>
</dbReference>
<keyword evidence="5" id="KW-0694">RNA-binding</keyword>
<protein>
    <recommendedName>
        <fullName evidence="4 5">Large ribosomal subunit protein uL4</fullName>
    </recommendedName>
</protein>
<sequence length="220" mass="24284">MIKIKIYNQKGVEVGEKVLNEKVFGLKPQPVLVEQAVAAERANARQVLAHTKTKGEVRGGGRKPWKQKGTGRARQGSIRAPQWRGGGVVFGPRKDRNYAVKINKKMKRLALLMALSDKAANNRLVVLDNLEVSGKTKEWKSLSQNLWKAVAPTLKQEPTTLIIAPAVSLSLRRAIQNVPRVTALRSDSLNVSSVLKHAFALTTVTGLDSLEHWLSENKKS</sequence>
<evidence type="ECO:0000256" key="1">
    <source>
        <dbReference type="ARBA" id="ARBA00010528"/>
    </source>
</evidence>
<reference evidence="7 8" key="1">
    <citation type="journal article" date="2016" name="Nat. Commun.">
        <title>Thousands of microbial genomes shed light on interconnected biogeochemical processes in an aquifer system.</title>
        <authorList>
            <person name="Anantharaman K."/>
            <person name="Brown C.T."/>
            <person name="Hug L.A."/>
            <person name="Sharon I."/>
            <person name="Castelle C.J."/>
            <person name="Probst A.J."/>
            <person name="Thomas B.C."/>
            <person name="Singh A."/>
            <person name="Wilkins M.J."/>
            <person name="Karaoz U."/>
            <person name="Brodie E.L."/>
            <person name="Williams K.H."/>
            <person name="Hubbard S.S."/>
            <person name="Banfield J.F."/>
        </authorList>
    </citation>
    <scope>NUCLEOTIDE SEQUENCE [LARGE SCALE GENOMIC DNA]</scope>
</reference>
<comment type="function">
    <text evidence="5">Forms part of the polypeptide exit tunnel.</text>
</comment>
<comment type="function">
    <text evidence="5">One of the primary rRNA binding proteins, this protein initially binds near the 5'-end of the 23S rRNA. It is important during the early stages of 50S assembly. It makes multiple contacts with different domains of the 23S rRNA in the assembled 50S subunit and ribosome.</text>
</comment>
<evidence type="ECO:0000256" key="3">
    <source>
        <dbReference type="ARBA" id="ARBA00023274"/>
    </source>
</evidence>
<dbReference type="InterPro" id="IPR013005">
    <property type="entry name" value="Ribosomal_uL4-like"/>
</dbReference>
<comment type="similarity">
    <text evidence="1 5">Belongs to the universal ribosomal protein uL4 family.</text>
</comment>
<dbReference type="NCBIfam" id="TIGR03953">
    <property type="entry name" value="rplD_bact"/>
    <property type="match status" value="1"/>
</dbReference>
<organism evidence="7 8">
    <name type="scientific">Candidatus Uhrbacteria bacterium RIFCSPLOWO2_02_FULL_48_12</name>
    <dbReference type="NCBI Taxonomy" id="1802407"/>
    <lineage>
        <taxon>Bacteria</taxon>
        <taxon>Candidatus Uhriibacteriota</taxon>
    </lineage>
</organism>
<dbReference type="PANTHER" id="PTHR10746">
    <property type="entry name" value="50S RIBOSOMAL PROTEIN L4"/>
    <property type="match status" value="1"/>
</dbReference>
<dbReference type="STRING" id="1802407.A3I40_02755"/>
<gene>
    <name evidence="5" type="primary">rplD</name>
    <name evidence="7" type="ORF">A3I40_02755</name>
</gene>